<keyword evidence="2" id="KW-1185">Reference proteome</keyword>
<proteinExistence type="predicted"/>
<evidence type="ECO:0000313" key="1">
    <source>
        <dbReference type="EMBL" id="CAI5445038.1"/>
    </source>
</evidence>
<organism evidence="1 2">
    <name type="scientific">Caenorhabditis angaria</name>
    <dbReference type="NCBI Taxonomy" id="860376"/>
    <lineage>
        <taxon>Eukaryota</taxon>
        <taxon>Metazoa</taxon>
        <taxon>Ecdysozoa</taxon>
        <taxon>Nematoda</taxon>
        <taxon>Chromadorea</taxon>
        <taxon>Rhabditida</taxon>
        <taxon>Rhabditina</taxon>
        <taxon>Rhabditomorpha</taxon>
        <taxon>Rhabditoidea</taxon>
        <taxon>Rhabditidae</taxon>
        <taxon>Peloderinae</taxon>
        <taxon>Caenorhabditis</taxon>
    </lineage>
</organism>
<dbReference type="PANTHER" id="PTHR31128">
    <property type="entry name" value="PROTEIN CBR-CLEC-135-RELATED"/>
    <property type="match status" value="1"/>
</dbReference>
<evidence type="ECO:0000313" key="2">
    <source>
        <dbReference type="Proteomes" id="UP001152747"/>
    </source>
</evidence>
<accession>A0A9P1IHM9</accession>
<protein>
    <recommendedName>
        <fullName evidence="3">SH2 domain-containing protein</fullName>
    </recommendedName>
</protein>
<dbReference type="Proteomes" id="UP001152747">
    <property type="component" value="Unassembled WGS sequence"/>
</dbReference>
<gene>
    <name evidence="1" type="ORF">CAMP_LOCUS7675</name>
</gene>
<dbReference type="AlphaFoldDB" id="A0A9P1IHM9"/>
<reference evidence="1" key="1">
    <citation type="submission" date="2022-11" db="EMBL/GenBank/DDBJ databases">
        <authorList>
            <person name="Kikuchi T."/>
        </authorList>
    </citation>
    <scope>NUCLEOTIDE SEQUENCE</scope>
    <source>
        <strain evidence="1">PS1010</strain>
    </source>
</reference>
<evidence type="ECO:0008006" key="3">
    <source>
        <dbReference type="Google" id="ProtNLM"/>
    </source>
</evidence>
<name>A0A9P1IHM9_9PELO</name>
<comment type="caution">
    <text evidence="1">The sequence shown here is derived from an EMBL/GenBank/DDBJ whole genome shotgun (WGS) entry which is preliminary data.</text>
</comment>
<dbReference type="OrthoDB" id="5818094at2759"/>
<sequence>MSSRSVSGKVEDLENAVFIGAVTKQKAEQRIGNRSFVIYYRLPDDGTIPYSMELFLVYYSSNGKFYHFSISQRKQIDGMGKICKDLFKVECGDSLDFLSLESLIRHYETFVYHDISTGAMETFPVGSKEGSIYDVYK</sequence>
<dbReference type="EMBL" id="CANHGI010000003">
    <property type="protein sequence ID" value="CAI5445038.1"/>
    <property type="molecule type" value="Genomic_DNA"/>
</dbReference>